<dbReference type="Proteomes" id="UP000520814">
    <property type="component" value="Unassembled WGS sequence"/>
</dbReference>
<dbReference type="InterPro" id="IPR025904">
    <property type="entry name" value="Tubulin-like"/>
</dbReference>
<dbReference type="Pfam" id="PF13809">
    <property type="entry name" value="Tubulin_2"/>
    <property type="match status" value="1"/>
</dbReference>
<dbReference type="EMBL" id="JACHGW010000002">
    <property type="protein sequence ID" value="MBB6050323.1"/>
    <property type="molecule type" value="Genomic_DNA"/>
</dbReference>
<dbReference type="Gene3D" id="3.40.50.1440">
    <property type="entry name" value="Tubulin/FtsZ, GTPase domain"/>
    <property type="match status" value="1"/>
</dbReference>
<gene>
    <name evidence="2" type="ORF">HNQ39_002114</name>
</gene>
<sequence length="1123" mass="124652">MPDETTTPSAPPLPTAASVASASSNAPILSQNEDQKLRGISRSLLIAVGGTGHKILLDVRQRMIQKYGSLDKLPIVSFLLLDTDQAIFGKNPNYSDAANLDNADKIHCSVHGVEQLRRNLREYPHLRDWLDPRTLSGDIHQGAGAVRARGRLAYFWNYDTIARRIEEEYTEITKDASKAMAIKNGMQVSEGVTVYVVGSLLGGTGSGMFLDLAYTIKDLLKDQRMLEIIGIFGIPPNTAAVSVDNRPNAYASLLELNHYTDSASAFTAQYKPDQPGIENADPPFRYTYLVDTSSPAANLGSVDKMIEMVGHSVFLDLTSEFQRQKKSNRDNFDQFLTNPDDLGCAQNYLAMGLAAIHFPKDKVLHACASRLARQILTRWTEPLARVSNVGAFAEQEIGRMGLDPENIQRGIQVANIESGELIRDVALAYWNGVNRSYSAAYPGHDNVGAFLMARQEEHQTRFTDTDPNPDILSKQRANLGEYLFQMQQNLRGMIPAKEQALRNFISECVNDPNRRHGVARAFLDHAVERFRAYAVELGRMRDEAQPTMAPIAEARDGQVAEMNRLAKDAMLSLIMGAKRKEIDEKKEEYLTRARQWETTLLDIRTAEHAIYFYTGMLGVLESLKTEMDAYIERMKGLEAFFHKEEQTAVENPVDVNGLVIFDRGQRQELENGQVTYVNGDIDKRYTAYVGNGSDPGNATVNTTSADILSELGTSGNIYGLRDADLNRVRSGIIGRCRTVFKAVEQESVLDKFFERFGVGTDRAIEELRRIHALSQPFIHLAENAPNYKHHQNKSQTIVGVMHGSEPRSDGEQVFMKMLKETVQGIRDGQITNAGEQHQVLFLRERAAFPLRLLEGMENYQFAYEQSKAAGASANPIHTRKDVKEWLRIAPPSFEDQKGAWQTFCVGWAVGVISEERDTRYTAAGAKETIKFIASYRDRFGMAKTDPLGTFVSITGDLAKLMQAAETEVEQSSRPPREAREMVLLLSDQRQLKEQIDRGIQAKLVELGVQLMGQQLLAHVEAQNSRNFGRAILRPYQQAITDYLESINYNPEAPAVVVAPVAPPPVAAPVAVAPPAPTSGGASTGPASLGSLKERLANLRELLTEGLITEADFEARKAAILTEV</sequence>
<evidence type="ECO:0000256" key="1">
    <source>
        <dbReference type="SAM" id="MobiDB-lite"/>
    </source>
</evidence>
<dbReference type="InterPro" id="IPR036525">
    <property type="entry name" value="Tubulin/FtsZ_GTPase_sf"/>
</dbReference>
<evidence type="ECO:0000313" key="3">
    <source>
        <dbReference type="Proteomes" id="UP000520814"/>
    </source>
</evidence>
<dbReference type="AlphaFoldDB" id="A0A7W9SQT1"/>
<evidence type="ECO:0000313" key="2">
    <source>
        <dbReference type="EMBL" id="MBB6050323.1"/>
    </source>
</evidence>
<feature type="compositionally biased region" description="Low complexity" evidence="1">
    <location>
        <begin position="15"/>
        <end position="25"/>
    </location>
</feature>
<name>A0A7W9SQT1_ARMRO</name>
<comment type="caution">
    <text evidence="2">The sequence shown here is derived from an EMBL/GenBank/DDBJ whole genome shotgun (WGS) entry which is preliminary data.</text>
</comment>
<evidence type="ECO:0008006" key="4">
    <source>
        <dbReference type="Google" id="ProtNLM"/>
    </source>
</evidence>
<protein>
    <recommendedName>
        <fullName evidence="4">Tubulin-like protein</fullName>
    </recommendedName>
</protein>
<proteinExistence type="predicted"/>
<dbReference type="RefSeq" id="WP_184195065.1">
    <property type="nucleotide sequence ID" value="NZ_JACHGW010000002.1"/>
</dbReference>
<feature type="region of interest" description="Disordered" evidence="1">
    <location>
        <begin position="1"/>
        <end position="25"/>
    </location>
</feature>
<keyword evidence="3" id="KW-1185">Reference proteome</keyword>
<organism evidence="2 3">
    <name type="scientific">Armatimonas rosea</name>
    <dbReference type="NCBI Taxonomy" id="685828"/>
    <lineage>
        <taxon>Bacteria</taxon>
        <taxon>Bacillati</taxon>
        <taxon>Armatimonadota</taxon>
        <taxon>Armatimonadia</taxon>
        <taxon>Armatimonadales</taxon>
        <taxon>Armatimonadaceae</taxon>
        <taxon>Armatimonas</taxon>
    </lineage>
</organism>
<reference evidence="2 3" key="1">
    <citation type="submission" date="2020-08" db="EMBL/GenBank/DDBJ databases">
        <title>Genomic Encyclopedia of Type Strains, Phase IV (KMG-IV): sequencing the most valuable type-strain genomes for metagenomic binning, comparative biology and taxonomic classification.</title>
        <authorList>
            <person name="Goeker M."/>
        </authorList>
    </citation>
    <scope>NUCLEOTIDE SEQUENCE [LARGE SCALE GENOMIC DNA]</scope>
    <source>
        <strain evidence="2 3">DSM 23562</strain>
    </source>
</reference>
<dbReference type="SUPFAM" id="SSF52490">
    <property type="entry name" value="Tubulin nucleotide-binding domain-like"/>
    <property type="match status" value="1"/>
</dbReference>
<accession>A0A7W9SQT1</accession>